<dbReference type="EMBL" id="FNEM01000011">
    <property type="protein sequence ID" value="SDJ68253.1"/>
    <property type="molecule type" value="Genomic_DNA"/>
</dbReference>
<keyword evidence="1" id="KW-0472">Membrane</keyword>
<proteinExistence type="predicted"/>
<feature type="transmembrane region" description="Helical" evidence="1">
    <location>
        <begin position="7"/>
        <end position="27"/>
    </location>
</feature>
<feature type="non-terminal residue" evidence="3">
    <location>
        <position position="1"/>
    </location>
</feature>
<dbReference type="RefSeq" id="WP_143026635.1">
    <property type="nucleotide sequence ID" value="NZ_FNEM01000011.1"/>
</dbReference>
<dbReference type="OrthoDB" id="9806398at2"/>
<dbReference type="Pfam" id="PF12801">
    <property type="entry name" value="Fer4_5"/>
    <property type="match status" value="2"/>
</dbReference>
<keyword evidence="4" id="KW-1185">Reference proteome</keyword>
<evidence type="ECO:0000259" key="2">
    <source>
        <dbReference type="Pfam" id="PF12801"/>
    </source>
</evidence>
<accession>A0A1G8VQS9</accession>
<feature type="domain" description="4Fe-4S ferredoxin-type" evidence="2">
    <location>
        <begin position="32"/>
        <end position="73"/>
    </location>
</feature>
<protein>
    <submittedName>
        <fullName evidence="3">4Fe-4S binding domain-containing protein</fullName>
    </submittedName>
</protein>
<evidence type="ECO:0000256" key="1">
    <source>
        <dbReference type="SAM" id="Phobius"/>
    </source>
</evidence>
<name>A0A1G8VQS9_9GAMM</name>
<feature type="domain" description="4Fe-4S ferredoxin-type" evidence="2">
    <location>
        <begin position="133"/>
        <end position="156"/>
    </location>
</feature>
<sequence length="202" mass="23042">SVVLIGYWLNSALSIALIGSLLLGYIPSPQQHLLWYIMLMGSLGAILFLGRNVYCSQLCPFHQFQRWLHQLSGMNMQLYPWLKQRLKLVTNTLLWLSLMLIFLSRTPAIGSYEPFSMLFSLDGLGVQWYILPLSLFGAFLVSDFWCRLLCPLGRFLNYSLEMRAKTVQQMKKRRRIAVKEISHDSNPAKGVKAGVAIEAQGE</sequence>
<evidence type="ECO:0000313" key="3">
    <source>
        <dbReference type="EMBL" id="SDJ68253.1"/>
    </source>
</evidence>
<evidence type="ECO:0000313" key="4">
    <source>
        <dbReference type="Proteomes" id="UP000199527"/>
    </source>
</evidence>
<reference evidence="4" key="1">
    <citation type="submission" date="2016-10" db="EMBL/GenBank/DDBJ databases">
        <authorList>
            <person name="Varghese N."/>
            <person name="Submissions S."/>
        </authorList>
    </citation>
    <scope>NUCLEOTIDE SEQUENCE [LARGE SCALE GENOMIC DNA]</scope>
    <source>
        <strain evidence="4">DSM 23317</strain>
    </source>
</reference>
<feature type="transmembrane region" description="Helical" evidence="1">
    <location>
        <begin position="88"/>
        <end position="106"/>
    </location>
</feature>
<dbReference type="AlphaFoldDB" id="A0A1G8VQS9"/>
<dbReference type="InterPro" id="IPR017896">
    <property type="entry name" value="4Fe4S_Fe-S-bd"/>
</dbReference>
<gene>
    <name evidence="3" type="ORF">SAMN04488540_111133</name>
</gene>
<dbReference type="Proteomes" id="UP000199527">
    <property type="component" value="Unassembled WGS sequence"/>
</dbReference>
<keyword evidence="1" id="KW-0812">Transmembrane</keyword>
<feature type="transmembrane region" description="Helical" evidence="1">
    <location>
        <begin position="33"/>
        <end position="54"/>
    </location>
</feature>
<organism evidence="3 4">
    <name type="scientific">Ferrimonas sediminum</name>
    <dbReference type="NCBI Taxonomy" id="718193"/>
    <lineage>
        <taxon>Bacteria</taxon>
        <taxon>Pseudomonadati</taxon>
        <taxon>Pseudomonadota</taxon>
        <taxon>Gammaproteobacteria</taxon>
        <taxon>Alteromonadales</taxon>
        <taxon>Ferrimonadaceae</taxon>
        <taxon>Ferrimonas</taxon>
    </lineage>
</organism>
<keyword evidence="1" id="KW-1133">Transmembrane helix</keyword>
<feature type="transmembrane region" description="Helical" evidence="1">
    <location>
        <begin position="126"/>
        <end position="146"/>
    </location>
</feature>